<dbReference type="Proteomes" id="UP001230188">
    <property type="component" value="Unassembled WGS sequence"/>
</dbReference>
<feature type="transmembrane region" description="Helical" evidence="8">
    <location>
        <begin position="6"/>
        <end position="22"/>
    </location>
</feature>
<keyword evidence="8" id="KW-0472">Membrane</keyword>
<evidence type="ECO:0000256" key="5">
    <source>
        <dbReference type="ARBA" id="ARBA00022840"/>
    </source>
</evidence>
<evidence type="ECO:0000256" key="8">
    <source>
        <dbReference type="SAM" id="Phobius"/>
    </source>
</evidence>
<evidence type="ECO:0000256" key="4">
    <source>
        <dbReference type="ARBA" id="ARBA00022777"/>
    </source>
</evidence>
<comment type="similarity">
    <text evidence="7">Belongs to the protein kinase superfamily.</text>
</comment>
<dbReference type="AlphaFoldDB" id="A0AAD7UJG7"/>
<proteinExistence type="inferred from homology"/>
<dbReference type="InterPro" id="IPR001245">
    <property type="entry name" value="Ser-Thr/Tyr_kinase_cat_dom"/>
</dbReference>
<dbReference type="InterPro" id="IPR051681">
    <property type="entry name" value="Ser/Thr_Kinases-Pseudokinases"/>
</dbReference>
<evidence type="ECO:0000313" key="11">
    <source>
        <dbReference type="Proteomes" id="UP001230188"/>
    </source>
</evidence>
<dbReference type="EMBL" id="JAQMWT010000148">
    <property type="protein sequence ID" value="KAJ8609192.1"/>
    <property type="molecule type" value="Genomic_DNA"/>
</dbReference>
<gene>
    <name evidence="10" type="ORF">CTAYLR_008429</name>
</gene>
<dbReference type="Gene3D" id="3.30.200.20">
    <property type="entry name" value="Phosphorylase Kinase, domain 1"/>
    <property type="match status" value="1"/>
</dbReference>
<dbReference type="PANTHER" id="PTHR44329">
    <property type="entry name" value="SERINE/THREONINE-PROTEIN KINASE TNNI3K-RELATED"/>
    <property type="match status" value="1"/>
</dbReference>
<keyword evidence="3 6" id="KW-0547">Nucleotide-binding</keyword>
<accession>A0AAD7UJG7</accession>
<dbReference type="CDD" id="cd13999">
    <property type="entry name" value="STKc_MAP3K-like"/>
    <property type="match status" value="1"/>
</dbReference>
<evidence type="ECO:0000256" key="1">
    <source>
        <dbReference type="ARBA" id="ARBA00022527"/>
    </source>
</evidence>
<evidence type="ECO:0000256" key="2">
    <source>
        <dbReference type="ARBA" id="ARBA00022679"/>
    </source>
</evidence>
<dbReference type="InterPro" id="IPR000719">
    <property type="entry name" value="Prot_kinase_dom"/>
</dbReference>
<comment type="caution">
    <text evidence="10">The sequence shown here is derived from an EMBL/GenBank/DDBJ whole genome shotgun (WGS) entry which is preliminary data.</text>
</comment>
<evidence type="ECO:0000256" key="3">
    <source>
        <dbReference type="ARBA" id="ARBA00022741"/>
    </source>
</evidence>
<dbReference type="PROSITE" id="PS50011">
    <property type="entry name" value="PROTEIN_KINASE_DOM"/>
    <property type="match status" value="1"/>
</dbReference>
<keyword evidence="11" id="KW-1185">Reference proteome</keyword>
<keyword evidence="1 7" id="KW-0723">Serine/threonine-protein kinase</keyword>
<keyword evidence="8" id="KW-1133">Transmembrane helix</keyword>
<feature type="domain" description="Protein kinase" evidence="9">
    <location>
        <begin position="119"/>
        <end position="368"/>
    </location>
</feature>
<keyword evidence="4" id="KW-0418">Kinase</keyword>
<keyword evidence="5 6" id="KW-0067">ATP-binding</keyword>
<keyword evidence="2" id="KW-0808">Transferase</keyword>
<evidence type="ECO:0000256" key="7">
    <source>
        <dbReference type="RuleBase" id="RU000304"/>
    </source>
</evidence>
<dbReference type="SUPFAM" id="SSF56112">
    <property type="entry name" value="Protein kinase-like (PK-like)"/>
    <property type="match status" value="1"/>
</dbReference>
<keyword evidence="8" id="KW-0812">Transmembrane</keyword>
<evidence type="ECO:0000256" key="6">
    <source>
        <dbReference type="PROSITE-ProRule" id="PRU10141"/>
    </source>
</evidence>
<feature type="binding site" evidence="6">
    <location>
        <position position="146"/>
    </location>
    <ligand>
        <name>ATP</name>
        <dbReference type="ChEBI" id="CHEBI:30616"/>
    </ligand>
</feature>
<dbReference type="SMART" id="SM00220">
    <property type="entry name" value="S_TKc"/>
    <property type="match status" value="1"/>
</dbReference>
<dbReference type="PANTHER" id="PTHR44329:SF288">
    <property type="entry name" value="MITOGEN-ACTIVATED PROTEIN KINASE KINASE KINASE 20"/>
    <property type="match status" value="1"/>
</dbReference>
<dbReference type="GO" id="GO:0004674">
    <property type="term" value="F:protein serine/threonine kinase activity"/>
    <property type="evidence" value="ECO:0007669"/>
    <property type="project" value="UniProtKB-KW"/>
</dbReference>
<evidence type="ECO:0000313" key="10">
    <source>
        <dbReference type="EMBL" id="KAJ8609192.1"/>
    </source>
</evidence>
<name>A0AAD7UJG7_9STRA</name>
<sequence length="379" mass="41343">MFWYVVVVVGLVGGVVLLLWRRRRRLRRPKKKKLPAAAAIREEEEEVFDIETGLMLVPATPPPNLRRRGSPTFWEEGGNASSTRGVASPLMRPIPTFKSPVVVTPPPPKHHEELSRSEVTICERIGGGAFGSVYRGSFRGTEVAVKVVGTTVEAAMLSKLRHPNICLFMGSLRLDGGYGIVTEFVRRGSLWDVLREPDLEWPLWRQAKVAADIARGLAYLHAHAPPVVHRDVKSPNVLCDFGFRVKLCDVGLAKEHDDLRMTAGCGTPQWMSPECLAGRPYGPKADVYSFAVVLYEIVTRRCPYDDDDVGGGGKGAGGVALAVQVVQSGLRPDLGGAACPPDLRRLITAAWAFDPARRPDIHDAIPLLDHLAGGVSRGT</sequence>
<dbReference type="Pfam" id="PF07714">
    <property type="entry name" value="PK_Tyr_Ser-Thr"/>
    <property type="match status" value="1"/>
</dbReference>
<dbReference type="InterPro" id="IPR011009">
    <property type="entry name" value="Kinase-like_dom_sf"/>
</dbReference>
<dbReference type="PROSITE" id="PS00107">
    <property type="entry name" value="PROTEIN_KINASE_ATP"/>
    <property type="match status" value="1"/>
</dbReference>
<dbReference type="Gene3D" id="1.10.510.10">
    <property type="entry name" value="Transferase(Phosphotransferase) domain 1"/>
    <property type="match status" value="1"/>
</dbReference>
<protein>
    <recommendedName>
        <fullName evidence="9">Protein kinase domain-containing protein</fullName>
    </recommendedName>
</protein>
<dbReference type="GO" id="GO:0005524">
    <property type="term" value="F:ATP binding"/>
    <property type="evidence" value="ECO:0007669"/>
    <property type="project" value="UniProtKB-UniRule"/>
</dbReference>
<organism evidence="10 11">
    <name type="scientific">Chrysophaeum taylorii</name>
    <dbReference type="NCBI Taxonomy" id="2483200"/>
    <lineage>
        <taxon>Eukaryota</taxon>
        <taxon>Sar</taxon>
        <taxon>Stramenopiles</taxon>
        <taxon>Ochrophyta</taxon>
        <taxon>Pelagophyceae</taxon>
        <taxon>Pelagomonadales</taxon>
        <taxon>Pelagomonadaceae</taxon>
        <taxon>Chrysophaeum</taxon>
    </lineage>
</organism>
<dbReference type="InterPro" id="IPR008271">
    <property type="entry name" value="Ser/Thr_kinase_AS"/>
</dbReference>
<reference evidence="10" key="1">
    <citation type="submission" date="2023-01" db="EMBL/GenBank/DDBJ databases">
        <title>Metagenome sequencing of chrysophaentin producing Chrysophaeum taylorii.</title>
        <authorList>
            <person name="Davison J."/>
            <person name="Bewley C."/>
        </authorList>
    </citation>
    <scope>NUCLEOTIDE SEQUENCE</scope>
    <source>
        <strain evidence="10">NIES-1699</strain>
    </source>
</reference>
<dbReference type="InterPro" id="IPR017441">
    <property type="entry name" value="Protein_kinase_ATP_BS"/>
</dbReference>
<dbReference type="PROSITE" id="PS00108">
    <property type="entry name" value="PROTEIN_KINASE_ST"/>
    <property type="match status" value="1"/>
</dbReference>
<evidence type="ECO:0000259" key="9">
    <source>
        <dbReference type="PROSITE" id="PS50011"/>
    </source>
</evidence>